<evidence type="ECO:0000256" key="1">
    <source>
        <dbReference type="SAM" id="MobiDB-lite"/>
    </source>
</evidence>
<dbReference type="Proteomes" id="UP001241603">
    <property type="component" value="Unassembled WGS sequence"/>
</dbReference>
<proteinExistence type="predicted"/>
<evidence type="ECO:0000313" key="2">
    <source>
        <dbReference type="EMBL" id="MDQ0439070.1"/>
    </source>
</evidence>
<name>A0ABU0H9S4_9HYPH</name>
<dbReference type="RefSeq" id="WP_266349974.1">
    <property type="nucleotide sequence ID" value="NZ_JAPKNG010000005.1"/>
</dbReference>
<gene>
    <name evidence="2" type="ORF">QO014_003471</name>
</gene>
<feature type="region of interest" description="Disordered" evidence="1">
    <location>
        <begin position="182"/>
        <end position="211"/>
    </location>
</feature>
<keyword evidence="3" id="KW-1185">Reference proteome</keyword>
<dbReference type="EMBL" id="JAUSVO010000005">
    <property type="protein sequence ID" value="MDQ0439070.1"/>
    <property type="molecule type" value="Genomic_DNA"/>
</dbReference>
<comment type="caution">
    <text evidence="2">The sequence shown here is derived from an EMBL/GenBank/DDBJ whole genome shotgun (WGS) entry which is preliminary data.</text>
</comment>
<accession>A0ABU0H9S4</accession>
<evidence type="ECO:0000313" key="3">
    <source>
        <dbReference type="Proteomes" id="UP001241603"/>
    </source>
</evidence>
<organism evidence="2 3">
    <name type="scientific">Kaistia dalseonensis</name>
    <dbReference type="NCBI Taxonomy" id="410840"/>
    <lineage>
        <taxon>Bacteria</taxon>
        <taxon>Pseudomonadati</taxon>
        <taxon>Pseudomonadota</taxon>
        <taxon>Alphaproteobacteria</taxon>
        <taxon>Hyphomicrobiales</taxon>
        <taxon>Kaistiaceae</taxon>
        <taxon>Kaistia</taxon>
    </lineage>
</organism>
<reference evidence="2 3" key="1">
    <citation type="submission" date="2023-07" db="EMBL/GenBank/DDBJ databases">
        <title>Genomic Encyclopedia of Type Strains, Phase IV (KMG-IV): sequencing the most valuable type-strain genomes for metagenomic binning, comparative biology and taxonomic classification.</title>
        <authorList>
            <person name="Goeker M."/>
        </authorList>
    </citation>
    <scope>NUCLEOTIDE SEQUENCE [LARGE SCALE GENOMIC DNA]</scope>
    <source>
        <strain evidence="2 3">B6-8</strain>
    </source>
</reference>
<sequence length="211" mass="23158">MADRLGGAVDQLPFALANALTAAAFTTRAFLVDDVWPRHVEQRNKRFISASLRIDKATKRNLSVSIFDNLGRGHLALHAKGGTKQAKKRLAIPATGAVRRSGKGVRKSETPYAIRAMTPARALRVLPHGIFVGKGGRLHLVYSFKQSAHQPEDVPFFESFQRVMRAELKAGFSASLKNAMATRGKKSRYDREAALGRRRLGSSHGNAGSRR</sequence>
<protein>
    <submittedName>
        <fullName evidence="2">Uncharacterized protein</fullName>
    </submittedName>
</protein>